<dbReference type="RefSeq" id="WP_010404557.1">
    <property type="nucleotide sequence ID" value="NZ_JAWXXV010000001.1"/>
</dbReference>
<accession>A0ABU4PKW1</accession>
<comment type="caution">
    <text evidence="3">The sequence shown here is derived from an EMBL/GenBank/DDBJ whole genome shotgun (WGS) entry which is preliminary data.</text>
</comment>
<evidence type="ECO:0000313" key="3">
    <source>
        <dbReference type="EMBL" id="MDX5983723.1"/>
    </source>
</evidence>
<dbReference type="InterPro" id="IPR025232">
    <property type="entry name" value="DUF4174"/>
</dbReference>
<proteinExistence type="predicted"/>
<evidence type="ECO:0000256" key="1">
    <source>
        <dbReference type="ARBA" id="ARBA00022729"/>
    </source>
</evidence>
<name>A0ABU4PKW1_9SPHN</name>
<keyword evidence="4" id="KW-1185">Reference proteome</keyword>
<keyword evidence="1" id="KW-0732">Signal</keyword>
<sequence length="124" mass="13440">MLLAALALMTQSAVEMRHHHRLLVIAAPAATDRQAQQQIAALAARQEPLAARDVVIVTILADRVAGARDSAAALRRIWSLPRDRFTVLLIGKDGHEALRQTDPITPATVIAAIDAMPMRRAGLR</sequence>
<dbReference type="Proteomes" id="UP001279660">
    <property type="component" value="Unassembled WGS sequence"/>
</dbReference>
<gene>
    <name evidence="3" type="ORF">SIL82_05575</name>
</gene>
<dbReference type="Pfam" id="PF13778">
    <property type="entry name" value="DUF4174"/>
    <property type="match status" value="1"/>
</dbReference>
<evidence type="ECO:0000259" key="2">
    <source>
        <dbReference type="Pfam" id="PF13778"/>
    </source>
</evidence>
<organism evidence="3 4">
    <name type="scientific">Sphingomonas echinoides</name>
    <dbReference type="NCBI Taxonomy" id="59803"/>
    <lineage>
        <taxon>Bacteria</taxon>
        <taxon>Pseudomonadati</taxon>
        <taxon>Pseudomonadota</taxon>
        <taxon>Alphaproteobacteria</taxon>
        <taxon>Sphingomonadales</taxon>
        <taxon>Sphingomonadaceae</taxon>
        <taxon>Sphingomonas</taxon>
    </lineage>
</organism>
<protein>
    <submittedName>
        <fullName evidence="3">DUF4174 domain-containing protein</fullName>
    </submittedName>
</protein>
<feature type="domain" description="DUF4174" evidence="2">
    <location>
        <begin position="15"/>
        <end position="120"/>
    </location>
</feature>
<reference evidence="3 4" key="1">
    <citation type="submission" date="2023-11" db="EMBL/GenBank/DDBJ databases">
        <title>MicrobeMod: A computational toolkit for identifying prokaryotic methylation and restriction-modification with nanopore sequencing.</title>
        <authorList>
            <person name="Crits-Christoph A."/>
            <person name="Kang S.C."/>
            <person name="Lee H."/>
            <person name="Ostrov N."/>
        </authorList>
    </citation>
    <scope>NUCLEOTIDE SEQUENCE [LARGE SCALE GENOMIC DNA]</scope>
    <source>
        <strain evidence="3 4">ATCC 14820</strain>
    </source>
</reference>
<dbReference type="EMBL" id="JAWXXV010000001">
    <property type="protein sequence ID" value="MDX5983723.1"/>
    <property type="molecule type" value="Genomic_DNA"/>
</dbReference>
<evidence type="ECO:0000313" key="4">
    <source>
        <dbReference type="Proteomes" id="UP001279660"/>
    </source>
</evidence>